<dbReference type="Pfam" id="PF07277">
    <property type="entry name" value="SapC"/>
    <property type="match status" value="1"/>
</dbReference>
<reference evidence="1 2" key="1">
    <citation type="submission" date="2021-07" db="EMBL/GenBank/DDBJ databases">
        <title>Sphingomonas sp.</title>
        <authorList>
            <person name="Feng G."/>
            <person name="Li J."/>
            <person name="Pan M."/>
        </authorList>
    </citation>
    <scope>NUCLEOTIDE SEQUENCE [LARGE SCALE GENOMIC DNA]</scope>
    <source>
        <strain evidence="1 2">RRHST34</strain>
    </source>
</reference>
<gene>
    <name evidence="1" type="ORF">KZ820_15690</name>
</gene>
<keyword evidence="2" id="KW-1185">Reference proteome</keyword>
<name>A0ABS7BRF5_9SPHN</name>
<proteinExistence type="predicted"/>
<accession>A0ABS7BRF5</accession>
<organism evidence="1 2">
    <name type="scientific">Sphingomonas citri</name>
    <dbReference type="NCBI Taxonomy" id="2862499"/>
    <lineage>
        <taxon>Bacteria</taxon>
        <taxon>Pseudomonadati</taxon>
        <taxon>Pseudomonadota</taxon>
        <taxon>Alphaproteobacteria</taxon>
        <taxon>Sphingomonadales</taxon>
        <taxon>Sphingomonadaceae</taxon>
        <taxon>Sphingomonas</taxon>
    </lineage>
</organism>
<sequence length="249" mass="26120">MSGLVALDPARHETVRFDAAAAGRGRAIAQLGRGEIALAACDMPLCFAKDGGTGRFNLVALMALGGDNLFAGAGGFHATYMPQAVLLGAFRLAEGGSGLAIDPADASIGARGAALIERGAVTSLVAELRAALQRLVEDVAAARALAEALARHRLLRPWRLVLRRAEAREHALDGLYTIDEEALAALDEAAVVALHRDGSLAAAAVIAASRQQLERLRQLHDAAQPDARIVVGELRLTSEPRARLDNHVI</sequence>
<comment type="caution">
    <text evidence="1">The sequence shown here is derived from an EMBL/GenBank/DDBJ whole genome shotgun (WGS) entry which is preliminary data.</text>
</comment>
<dbReference type="RefSeq" id="WP_219749540.1">
    <property type="nucleotide sequence ID" value="NZ_JAHXZN010000006.1"/>
</dbReference>
<protein>
    <submittedName>
        <fullName evidence="1">SapC family protein</fullName>
    </submittedName>
</protein>
<dbReference type="InterPro" id="IPR010836">
    <property type="entry name" value="SapC"/>
</dbReference>
<dbReference type="Proteomes" id="UP000759103">
    <property type="component" value="Unassembled WGS sequence"/>
</dbReference>
<evidence type="ECO:0000313" key="1">
    <source>
        <dbReference type="EMBL" id="MBW6532184.1"/>
    </source>
</evidence>
<dbReference type="EMBL" id="JAHXZN010000006">
    <property type="protein sequence ID" value="MBW6532184.1"/>
    <property type="molecule type" value="Genomic_DNA"/>
</dbReference>
<evidence type="ECO:0000313" key="2">
    <source>
        <dbReference type="Proteomes" id="UP000759103"/>
    </source>
</evidence>